<evidence type="ECO:0000313" key="1">
    <source>
        <dbReference type="EnsemblMetazoa" id="Aqu2.1.09784_001"/>
    </source>
</evidence>
<dbReference type="InParanoid" id="A0A1X7T5J7"/>
<protein>
    <submittedName>
        <fullName evidence="1">Uncharacterized protein</fullName>
    </submittedName>
</protein>
<reference evidence="1" key="1">
    <citation type="submission" date="2017-05" db="UniProtKB">
        <authorList>
            <consortium name="EnsemblMetazoa"/>
        </authorList>
    </citation>
    <scope>IDENTIFICATION</scope>
</reference>
<dbReference type="OrthoDB" id="10034966at2759"/>
<organism evidence="1">
    <name type="scientific">Amphimedon queenslandica</name>
    <name type="common">Sponge</name>
    <dbReference type="NCBI Taxonomy" id="400682"/>
    <lineage>
        <taxon>Eukaryota</taxon>
        <taxon>Metazoa</taxon>
        <taxon>Porifera</taxon>
        <taxon>Demospongiae</taxon>
        <taxon>Heteroscleromorpha</taxon>
        <taxon>Haplosclerida</taxon>
        <taxon>Niphatidae</taxon>
        <taxon>Amphimedon</taxon>
    </lineage>
</organism>
<dbReference type="EnsemblMetazoa" id="Aqu2.1.09784_001">
    <property type="protein sequence ID" value="Aqu2.1.09784_001"/>
    <property type="gene ID" value="Aqu2.1.09784"/>
</dbReference>
<name>A0A1X7T5J7_AMPQE</name>
<sequence length="94" mass="10941">MSEIAVDSIISDISLLLQNRTDELRLQLCDKIPTHEEKINEVFNSPQLPFCGLETKYLRHRYFVNTLKLQSELHGILTYINIDFSSFVITKVQN</sequence>
<proteinExistence type="predicted"/>
<accession>A0A1X7T5J7</accession>
<dbReference type="AlphaFoldDB" id="A0A1X7T5J7"/>